<feature type="compositionally biased region" description="Low complexity" evidence="5">
    <location>
        <begin position="88"/>
        <end position="103"/>
    </location>
</feature>
<evidence type="ECO:0000256" key="3">
    <source>
        <dbReference type="ARBA" id="ARBA00023163"/>
    </source>
</evidence>
<keyword evidence="8" id="KW-1185">Reference proteome</keyword>
<dbReference type="Proteomes" id="UP000722485">
    <property type="component" value="Unassembled WGS sequence"/>
</dbReference>
<evidence type="ECO:0000313" key="8">
    <source>
        <dbReference type="Proteomes" id="UP000722485"/>
    </source>
</evidence>
<keyword evidence="3" id="KW-0804">Transcription</keyword>
<dbReference type="PANTHER" id="PTHR47424">
    <property type="entry name" value="REGULATORY PROTEIN GAL4"/>
    <property type="match status" value="1"/>
</dbReference>
<dbReference type="GO" id="GO:0008270">
    <property type="term" value="F:zinc ion binding"/>
    <property type="evidence" value="ECO:0007669"/>
    <property type="project" value="InterPro"/>
</dbReference>
<keyword evidence="1" id="KW-0805">Transcription regulation</keyword>
<dbReference type="PROSITE" id="PS50048">
    <property type="entry name" value="ZN2_CY6_FUNGAL_2"/>
    <property type="match status" value="1"/>
</dbReference>
<feature type="compositionally biased region" description="Basic residues" evidence="5">
    <location>
        <begin position="104"/>
        <end position="113"/>
    </location>
</feature>
<keyword evidence="2" id="KW-0238">DNA-binding</keyword>
<dbReference type="GO" id="GO:0003677">
    <property type="term" value="F:DNA binding"/>
    <property type="evidence" value="ECO:0007669"/>
    <property type="project" value="UniProtKB-KW"/>
</dbReference>
<evidence type="ECO:0000256" key="5">
    <source>
        <dbReference type="SAM" id="MobiDB-lite"/>
    </source>
</evidence>
<feature type="domain" description="Zn(2)-C6 fungal-type" evidence="6">
    <location>
        <begin position="33"/>
        <end position="63"/>
    </location>
</feature>
<reference evidence="7" key="1">
    <citation type="submission" date="2020-03" db="EMBL/GenBank/DDBJ databases">
        <title>Draft Genome Sequence of Cylindrodendrum hubeiense.</title>
        <authorList>
            <person name="Buettner E."/>
            <person name="Kellner H."/>
        </authorList>
    </citation>
    <scope>NUCLEOTIDE SEQUENCE</scope>
    <source>
        <strain evidence="7">IHI 201604</strain>
    </source>
</reference>
<dbReference type="Pfam" id="PF00172">
    <property type="entry name" value="Zn_clus"/>
    <property type="match status" value="1"/>
</dbReference>
<comment type="caution">
    <text evidence="7">The sequence shown here is derived from an EMBL/GenBank/DDBJ whole genome shotgun (WGS) entry which is preliminary data.</text>
</comment>
<accession>A0A9P5HGK2</accession>
<dbReference type="InterPro" id="IPR001138">
    <property type="entry name" value="Zn2Cys6_DnaBD"/>
</dbReference>
<dbReference type="AlphaFoldDB" id="A0A9P5HGK2"/>
<evidence type="ECO:0000259" key="6">
    <source>
        <dbReference type="PROSITE" id="PS50048"/>
    </source>
</evidence>
<dbReference type="Gene3D" id="4.10.240.10">
    <property type="entry name" value="Zn(2)-C6 fungal-type DNA-binding domain"/>
    <property type="match status" value="1"/>
</dbReference>
<dbReference type="OrthoDB" id="2328572at2759"/>
<proteinExistence type="predicted"/>
<sequence>MFGTWKYDPETDEVQSVRNAFDPVTARSSSHQACDRCHEKKLKCSGDKNGCERCIGNNLRCEYTRSGTKSSRKGKKTSRKSEEDSAASGSGSSSRRGGSSSKKSSGKHHHHSSRTTTSGHEEPEGLLGQFDFSSLSPEDGFDLGLLSPSADQTSGGGYAVPVSAAALQGAYPQMQHGVSDVNYPAWDGYSAYPAAYDQQQGYPAQDWANYGEYSGQPQQDPRYYSGRPTDMYNYHKRSLAYDIPLSSHLAILAVAVLTKNYSRVPTAPPSSPSPALPEFIHFRPAPGSAAPIRSRDVAHRPVEPRTRCDVRDCPQREILPRGATPGAVAGWDARRAVMVGVTFGVMFGSAGSDAIDKSHEAGAAWKS</sequence>
<evidence type="ECO:0000256" key="1">
    <source>
        <dbReference type="ARBA" id="ARBA00023015"/>
    </source>
</evidence>
<feature type="region of interest" description="Disordered" evidence="5">
    <location>
        <begin position="65"/>
        <end position="133"/>
    </location>
</feature>
<dbReference type="PANTHER" id="PTHR47424:SF3">
    <property type="entry name" value="REGULATORY PROTEIN GAL4"/>
    <property type="match status" value="1"/>
</dbReference>
<name>A0A9P5HGK2_9HYPO</name>
<evidence type="ECO:0000256" key="2">
    <source>
        <dbReference type="ARBA" id="ARBA00023125"/>
    </source>
</evidence>
<dbReference type="EMBL" id="JAANBB010000068">
    <property type="protein sequence ID" value="KAF7552012.1"/>
    <property type="molecule type" value="Genomic_DNA"/>
</dbReference>
<evidence type="ECO:0000313" key="7">
    <source>
        <dbReference type="EMBL" id="KAF7552012.1"/>
    </source>
</evidence>
<protein>
    <recommendedName>
        <fullName evidence="6">Zn(2)-C6 fungal-type domain-containing protein</fullName>
    </recommendedName>
</protein>
<dbReference type="GO" id="GO:0000981">
    <property type="term" value="F:DNA-binding transcription factor activity, RNA polymerase II-specific"/>
    <property type="evidence" value="ECO:0007669"/>
    <property type="project" value="InterPro"/>
</dbReference>
<gene>
    <name evidence="7" type="ORF">G7Z17_g4603</name>
</gene>
<organism evidence="7 8">
    <name type="scientific">Cylindrodendrum hubeiense</name>
    <dbReference type="NCBI Taxonomy" id="595255"/>
    <lineage>
        <taxon>Eukaryota</taxon>
        <taxon>Fungi</taxon>
        <taxon>Dikarya</taxon>
        <taxon>Ascomycota</taxon>
        <taxon>Pezizomycotina</taxon>
        <taxon>Sordariomycetes</taxon>
        <taxon>Hypocreomycetidae</taxon>
        <taxon>Hypocreales</taxon>
        <taxon>Nectriaceae</taxon>
        <taxon>Cylindrodendrum</taxon>
    </lineage>
</organism>
<dbReference type="InterPro" id="IPR036864">
    <property type="entry name" value="Zn2-C6_fun-type_DNA-bd_sf"/>
</dbReference>
<dbReference type="PROSITE" id="PS00463">
    <property type="entry name" value="ZN2_CY6_FUNGAL_1"/>
    <property type="match status" value="1"/>
</dbReference>
<keyword evidence="4" id="KW-0539">Nucleus</keyword>
<dbReference type="CDD" id="cd00067">
    <property type="entry name" value="GAL4"/>
    <property type="match status" value="1"/>
</dbReference>
<dbReference type="SUPFAM" id="SSF57701">
    <property type="entry name" value="Zn2/Cys6 DNA-binding domain"/>
    <property type="match status" value="1"/>
</dbReference>
<evidence type="ECO:0000256" key="4">
    <source>
        <dbReference type="ARBA" id="ARBA00023242"/>
    </source>
</evidence>
<dbReference type="InterPro" id="IPR051127">
    <property type="entry name" value="Fungal_SecMet_Regulators"/>
</dbReference>
<dbReference type="SMART" id="SM00066">
    <property type="entry name" value="GAL4"/>
    <property type="match status" value="1"/>
</dbReference>